<dbReference type="Proteomes" id="UP001164712">
    <property type="component" value="Chromosome"/>
</dbReference>
<evidence type="ECO:0000313" key="2">
    <source>
        <dbReference type="Proteomes" id="UP001164712"/>
    </source>
</evidence>
<gene>
    <name evidence="1" type="ORF">O1V66_03885</name>
</gene>
<dbReference type="SUPFAM" id="SSF46785">
    <property type="entry name" value="Winged helix' DNA-binding domain"/>
    <property type="match status" value="1"/>
</dbReference>
<dbReference type="RefSeq" id="WP_045047096.1">
    <property type="nucleotide sequence ID" value="NZ_CP114058.1"/>
</dbReference>
<reference evidence="1" key="1">
    <citation type="submission" date="2022-12" db="EMBL/GenBank/DDBJ databases">
        <title>Complete genome sequence of an Australian strain of Rouxiella badensis DAR84756 and resolution of the R. badensis DSM100043 and R. chamberiensis DSM28324 genomes.</title>
        <authorList>
            <person name="Paul S."/>
            <person name="Anderson P.J."/>
            <person name="Maynard G."/>
            <person name="Dyall-Smith M."/>
            <person name="Kudinha T."/>
        </authorList>
    </citation>
    <scope>NUCLEOTIDE SEQUENCE</scope>
    <source>
        <strain evidence="1">DSM 28324</strain>
    </source>
</reference>
<keyword evidence="2" id="KW-1185">Reference proteome</keyword>
<organism evidence="1 2">
    <name type="scientific">Rouxiella chamberiensis</name>
    <dbReference type="NCBI Taxonomy" id="1513468"/>
    <lineage>
        <taxon>Bacteria</taxon>
        <taxon>Pseudomonadati</taxon>
        <taxon>Pseudomonadota</taxon>
        <taxon>Gammaproteobacteria</taxon>
        <taxon>Enterobacterales</taxon>
        <taxon>Yersiniaceae</taxon>
        <taxon>Rouxiella</taxon>
    </lineage>
</organism>
<dbReference type="Gene3D" id="1.10.10.10">
    <property type="entry name" value="Winged helix-like DNA-binding domain superfamily/Winged helix DNA-binding domain"/>
    <property type="match status" value="1"/>
</dbReference>
<dbReference type="EMBL" id="CP114058">
    <property type="protein sequence ID" value="WAT01860.1"/>
    <property type="molecule type" value="Genomic_DNA"/>
</dbReference>
<proteinExistence type="predicted"/>
<name>A0ABY7HR81_9GAMM</name>
<accession>A0ABY7HR81</accession>
<dbReference type="InterPro" id="IPR036390">
    <property type="entry name" value="WH_DNA-bd_sf"/>
</dbReference>
<dbReference type="InterPro" id="IPR036388">
    <property type="entry name" value="WH-like_DNA-bd_sf"/>
</dbReference>
<evidence type="ECO:0000313" key="1">
    <source>
        <dbReference type="EMBL" id="WAT01860.1"/>
    </source>
</evidence>
<protein>
    <submittedName>
        <fullName evidence="1">Tellurium resistance protein TerW</fullName>
    </submittedName>
</protein>
<sequence length="158" mass="17358">MQISTRQARIFRLALLLSSGQPVSSEKIISQLACSEPTLTRALKELRDSYSAEIKYSKAAHTYQLVENGQLDKKALRWMTEALNASVSPISPAEKGVSLSKVRKKAVSLSLRTSVLRKIDQLAQLANTTRSDAVELLADRYIAELAEAIKAQSGTARK</sequence>